<feature type="transmembrane region" description="Helical" evidence="7">
    <location>
        <begin position="312"/>
        <end position="335"/>
    </location>
</feature>
<dbReference type="InterPro" id="IPR001898">
    <property type="entry name" value="SLC13A/DASS"/>
</dbReference>
<comment type="caution">
    <text evidence="8">The sequence shown here is derived from an EMBL/GenBank/DDBJ whole genome shotgun (WGS) entry which is preliminary data.</text>
</comment>
<dbReference type="AlphaFoldDB" id="A0A9W8DM01"/>
<keyword evidence="4" id="KW-0934">Plastid</keyword>
<feature type="transmembrane region" description="Helical" evidence="7">
    <location>
        <begin position="269"/>
        <end position="292"/>
    </location>
</feature>
<feature type="transmembrane region" description="Helical" evidence="7">
    <location>
        <begin position="538"/>
        <end position="558"/>
    </location>
</feature>
<dbReference type="PANTHER" id="PTHR42826">
    <property type="entry name" value="DICARBOXYLATE TRANSPORTER 2.1, CHLOROPLASTIC"/>
    <property type="match status" value="1"/>
</dbReference>
<comment type="similarity">
    <text evidence="2">Belongs to the SLC13A/DASS transporter (TC 2.A.47) family. DIT1 subfamily.</text>
</comment>
<evidence type="ECO:0000256" key="5">
    <source>
        <dbReference type="ARBA" id="ARBA00022989"/>
    </source>
</evidence>
<accession>A0A9W8DM01</accession>
<feature type="transmembrane region" description="Helical" evidence="7">
    <location>
        <begin position="239"/>
        <end position="257"/>
    </location>
</feature>
<gene>
    <name evidence="8" type="ORF">IWQ60_011023</name>
</gene>
<dbReference type="EMBL" id="JANBPT010001157">
    <property type="protein sequence ID" value="KAJ1909720.1"/>
    <property type="molecule type" value="Genomic_DNA"/>
</dbReference>
<keyword evidence="6 7" id="KW-0472">Membrane</keyword>
<keyword evidence="5 7" id="KW-1133">Transmembrane helix</keyword>
<keyword evidence="4" id="KW-1001">Plastid inner membrane</keyword>
<evidence type="ECO:0000256" key="1">
    <source>
        <dbReference type="ARBA" id="ARBA00004478"/>
    </source>
</evidence>
<evidence type="ECO:0000256" key="4">
    <source>
        <dbReference type="ARBA" id="ARBA00022780"/>
    </source>
</evidence>
<feature type="transmembrane region" description="Helical" evidence="7">
    <location>
        <begin position="212"/>
        <end position="233"/>
    </location>
</feature>
<evidence type="ECO:0000313" key="8">
    <source>
        <dbReference type="EMBL" id="KAJ1909720.1"/>
    </source>
</evidence>
<dbReference type="GO" id="GO:0022857">
    <property type="term" value="F:transmembrane transporter activity"/>
    <property type="evidence" value="ECO:0007669"/>
    <property type="project" value="InterPro"/>
</dbReference>
<dbReference type="InterPro" id="IPR030676">
    <property type="entry name" value="CitT-rel"/>
</dbReference>
<dbReference type="NCBIfam" id="TIGR00785">
    <property type="entry name" value="dass"/>
    <property type="match status" value="1"/>
</dbReference>
<protein>
    <submittedName>
        <fullName evidence="8">Uncharacterized protein</fullName>
    </submittedName>
</protein>
<dbReference type="Pfam" id="PF00939">
    <property type="entry name" value="Na_sulph_symp"/>
    <property type="match status" value="1"/>
</dbReference>
<keyword evidence="9" id="KW-1185">Reference proteome</keyword>
<evidence type="ECO:0000256" key="2">
    <source>
        <dbReference type="ARBA" id="ARBA00007349"/>
    </source>
</evidence>
<dbReference type="Proteomes" id="UP001150569">
    <property type="component" value="Unassembled WGS sequence"/>
</dbReference>
<feature type="transmembrane region" description="Helical" evidence="7">
    <location>
        <begin position="361"/>
        <end position="381"/>
    </location>
</feature>
<dbReference type="OrthoDB" id="1695362at2759"/>
<feature type="transmembrane region" description="Helical" evidence="7">
    <location>
        <begin position="58"/>
        <end position="77"/>
    </location>
</feature>
<evidence type="ECO:0000256" key="7">
    <source>
        <dbReference type="SAM" id="Phobius"/>
    </source>
</evidence>
<feature type="transmembrane region" description="Helical" evidence="7">
    <location>
        <begin position="387"/>
        <end position="405"/>
    </location>
</feature>
<feature type="transmembrane region" description="Helical" evidence="7">
    <location>
        <begin position="417"/>
        <end position="440"/>
    </location>
</feature>
<organism evidence="8 9">
    <name type="scientific">Tieghemiomyces parasiticus</name>
    <dbReference type="NCBI Taxonomy" id="78921"/>
    <lineage>
        <taxon>Eukaryota</taxon>
        <taxon>Fungi</taxon>
        <taxon>Fungi incertae sedis</taxon>
        <taxon>Zoopagomycota</taxon>
        <taxon>Kickxellomycotina</taxon>
        <taxon>Dimargaritomycetes</taxon>
        <taxon>Dimargaritales</taxon>
        <taxon>Dimargaritaceae</taxon>
        <taxon>Tieghemiomyces</taxon>
    </lineage>
</organism>
<name>A0A9W8DM01_9FUNG</name>
<reference evidence="8" key="1">
    <citation type="submission" date="2022-07" db="EMBL/GenBank/DDBJ databases">
        <title>Phylogenomic reconstructions and comparative analyses of Kickxellomycotina fungi.</title>
        <authorList>
            <person name="Reynolds N.K."/>
            <person name="Stajich J.E."/>
            <person name="Barry K."/>
            <person name="Grigoriev I.V."/>
            <person name="Crous P."/>
            <person name="Smith M.E."/>
        </authorList>
    </citation>
    <scope>NUCLEOTIDE SEQUENCE</scope>
    <source>
        <strain evidence="8">RSA 861</strain>
    </source>
</reference>
<dbReference type="GO" id="GO:0016020">
    <property type="term" value="C:membrane"/>
    <property type="evidence" value="ECO:0007669"/>
    <property type="project" value="InterPro"/>
</dbReference>
<feature type="transmembrane region" description="Helical" evidence="7">
    <location>
        <begin position="452"/>
        <end position="471"/>
    </location>
</feature>
<comment type="subcellular location">
    <subcellularLocation>
        <location evidence="1">Plastid</location>
        <location evidence="1">Chloroplast inner membrane</location>
        <topology evidence="1">Multi-pass membrane protein</topology>
    </subcellularLocation>
</comment>
<keyword evidence="3 7" id="KW-0812">Transmembrane</keyword>
<proteinExistence type="inferred from homology"/>
<feature type="transmembrane region" description="Helical" evidence="7">
    <location>
        <begin position="89"/>
        <end position="117"/>
    </location>
</feature>
<evidence type="ECO:0000313" key="9">
    <source>
        <dbReference type="Proteomes" id="UP001150569"/>
    </source>
</evidence>
<sequence>MVDSAAQQSLRSPAAHIGYGAIQIDSHSDTRGASTATCEPTPVPSYVRGLRWLERIPGLQLLPAVAVTILLWNLPIYPASMDPTGPRILSVYAGMIVAVMTTSYELSVLILLTLAFLTVTQNLQCHTRDGRPLACNRCGTSRSAGLPSTYSPLATVDGGIYECDGLSGAFDVAISGFVNKINWLVFCAFHIGKAVMLTGLGQRIGFGLLRAMSGSVLSLGYAFCLVELALAPFVPSNTARGGGIIYPIVISVIQALNVDQTHNAATARFLVFTAAQANLISSSFYITGMAGNPLLAHRAHTVFDIEWDFSRWFVGNLGPGLTILAITPLLTYALFRPRLDPEMAQMAIAHRSSELKPFSRAEAQLCVILLTALVAWVTTPWTGVDSTVVAFLAFALVVVTEILPWREVLANHTAWDTLFWLGSFIILAQQLNEFGVSAWLGGVLSYRLDGLGPWSALWALAVIYAATMYLFSSMTSHIMALSAPLLMAAADLGCPPLPAIAIVSYLGPLSACVTNYSTGVLSMYFSEKYIERSAWFRLGLMMLVVYIAVYATVGAAWWKILQWY</sequence>
<evidence type="ECO:0000256" key="3">
    <source>
        <dbReference type="ARBA" id="ARBA00022692"/>
    </source>
</evidence>
<evidence type="ECO:0000256" key="6">
    <source>
        <dbReference type="ARBA" id="ARBA00023136"/>
    </source>
</evidence>